<evidence type="ECO:0000313" key="1">
    <source>
        <dbReference type="EMBL" id="KAK9875294.1"/>
    </source>
</evidence>
<gene>
    <name evidence="1" type="ORF">WA026_007691</name>
</gene>
<protein>
    <submittedName>
        <fullName evidence="1">Uncharacterized protein</fullName>
    </submittedName>
</protein>
<dbReference type="Proteomes" id="UP001431783">
    <property type="component" value="Unassembled WGS sequence"/>
</dbReference>
<evidence type="ECO:0000313" key="2">
    <source>
        <dbReference type="Proteomes" id="UP001431783"/>
    </source>
</evidence>
<accession>A0AAW1U7M5</accession>
<comment type="caution">
    <text evidence="1">The sequence shown here is derived from an EMBL/GenBank/DDBJ whole genome shotgun (WGS) entry which is preliminary data.</text>
</comment>
<reference evidence="1 2" key="1">
    <citation type="submission" date="2023-03" db="EMBL/GenBank/DDBJ databases">
        <title>Genome insight into feeding habits of ladybird beetles.</title>
        <authorList>
            <person name="Li H.-S."/>
            <person name="Huang Y.-H."/>
            <person name="Pang H."/>
        </authorList>
    </citation>
    <scope>NUCLEOTIDE SEQUENCE [LARGE SCALE GENOMIC DNA]</scope>
    <source>
        <strain evidence="1">SYSU_2023b</strain>
        <tissue evidence="1">Whole body</tissue>
    </source>
</reference>
<proteinExistence type="predicted"/>
<dbReference type="AlphaFoldDB" id="A0AAW1U7M5"/>
<dbReference type="EMBL" id="JARQZJ010000033">
    <property type="protein sequence ID" value="KAK9875294.1"/>
    <property type="molecule type" value="Genomic_DNA"/>
</dbReference>
<organism evidence="1 2">
    <name type="scientific">Henosepilachna vigintioctopunctata</name>
    <dbReference type="NCBI Taxonomy" id="420089"/>
    <lineage>
        <taxon>Eukaryota</taxon>
        <taxon>Metazoa</taxon>
        <taxon>Ecdysozoa</taxon>
        <taxon>Arthropoda</taxon>
        <taxon>Hexapoda</taxon>
        <taxon>Insecta</taxon>
        <taxon>Pterygota</taxon>
        <taxon>Neoptera</taxon>
        <taxon>Endopterygota</taxon>
        <taxon>Coleoptera</taxon>
        <taxon>Polyphaga</taxon>
        <taxon>Cucujiformia</taxon>
        <taxon>Coccinelloidea</taxon>
        <taxon>Coccinellidae</taxon>
        <taxon>Epilachninae</taxon>
        <taxon>Epilachnini</taxon>
        <taxon>Henosepilachna</taxon>
    </lineage>
</organism>
<keyword evidence="2" id="KW-1185">Reference proteome</keyword>
<name>A0AAW1U7M5_9CUCU</name>
<sequence length="86" mass="10018">MTKITIKKNRSIGIKTSFEEFLITRFNRTATAMGLQIMLENDFRSHELWGEFGFEDSHDPAQNCDLTEKKLTSEKCYLHLKKITSC</sequence>